<gene>
    <name evidence="1" type="ORF">SAMN05660299_00803</name>
</gene>
<organism evidence="1 2">
    <name type="scientific">Megasphaera paucivorans</name>
    <dbReference type="NCBI Taxonomy" id="349095"/>
    <lineage>
        <taxon>Bacteria</taxon>
        <taxon>Bacillati</taxon>
        <taxon>Bacillota</taxon>
        <taxon>Negativicutes</taxon>
        <taxon>Veillonellales</taxon>
        <taxon>Veillonellaceae</taxon>
        <taxon>Megasphaera</taxon>
    </lineage>
</organism>
<sequence>MGLQAAFIFLGNGNDPEKQKATINCPHMDLHVIGVDSYEAAANVASKLAEQGVGAIELCGGFGIEGTALVKKAVAGKAVIGVVRFDGHPGLKNKSGDEIF</sequence>
<name>A0A1G9SX52_9FIRM</name>
<dbReference type="STRING" id="349095.SAMN05660299_00803"/>
<dbReference type="EMBL" id="FNHQ01000006">
    <property type="protein sequence ID" value="SDM39917.1"/>
    <property type="molecule type" value="Genomic_DNA"/>
</dbReference>
<dbReference type="RefSeq" id="WP_091648362.1">
    <property type="nucleotide sequence ID" value="NZ_FNHQ01000006.1"/>
</dbReference>
<dbReference type="Proteomes" id="UP000199309">
    <property type="component" value="Unassembled WGS sequence"/>
</dbReference>
<dbReference type="Pfam" id="PF20116">
    <property type="entry name" value="DUF6506"/>
    <property type="match status" value="1"/>
</dbReference>
<dbReference type="AlphaFoldDB" id="A0A1G9SX52"/>
<dbReference type="InterPro" id="IPR045441">
    <property type="entry name" value="DUF6506"/>
</dbReference>
<keyword evidence="2" id="KW-1185">Reference proteome</keyword>
<reference evidence="1 2" key="1">
    <citation type="submission" date="2016-10" db="EMBL/GenBank/DDBJ databases">
        <authorList>
            <person name="de Groot N.N."/>
        </authorList>
    </citation>
    <scope>NUCLEOTIDE SEQUENCE [LARGE SCALE GENOMIC DNA]</scope>
    <source>
        <strain evidence="1 2">DSM 16981</strain>
    </source>
</reference>
<evidence type="ECO:0000313" key="2">
    <source>
        <dbReference type="Proteomes" id="UP000199309"/>
    </source>
</evidence>
<protein>
    <submittedName>
        <fullName evidence="1">Uncharacterized protein</fullName>
    </submittedName>
</protein>
<evidence type="ECO:0000313" key="1">
    <source>
        <dbReference type="EMBL" id="SDM39917.1"/>
    </source>
</evidence>
<proteinExistence type="predicted"/>
<accession>A0A1G9SX52</accession>
<dbReference type="OrthoDB" id="1551162at2"/>